<dbReference type="EMBL" id="SDMP01000010">
    <property type="protein sequence ID" value="RYR35327.1"/>
    <property type="molecule type" value="Genomic_DNA"/>
</dbReference>
<organism evidence="1 2">
    <name type="scientific">Arachis hypogaea</name>
    <name type="common">Peanut</name>
    <dbReference type="NCBI Taxonomy" id="3818"/>
    <lineage>
        <taxon>Eukaryota</taxon>
        <taxon>Viridiplantae</taxon>
        <taxon>Streptophyta</taxon>
        <taxon>Embryophyta</taxon>
        <taxon>Tracheophyta</taxon>
        <taxon>Spermatophyta</taxon>
        <taxon>Magnoliopsida</taxon>
        <taxon>eudicotyledons</taxon>
        <taxon>Gunneridae</taxon>
        <taxon>Pentapetalae</taxon>
        <taxon>rosids</taxon>
        <taxon>fabids</taxon>
        <taxon>Fabales</taxon>
        <taxon>Fabaceae</taxon>
        <taxon>Papilionoideae</taxon>
        <taxon>50 kb inversion clade</taxon>
        <taxon>dalbergioids sensu lato</taxon>
        <taxon>Dalbergieae</taxon>
        <taxon>Pterocarpus clade</taxon>
        <taxon>Arachis</taxon>
    </lineage>
</organism>
<name>A0A445B9H6_ARAHY</name>
<accession>A0A445B9H6</accession>
<proteinExistence type="predicted"/>
<comment type="caution">
    <text evidence="1">The sequence shown here is derived from an EMBL/GenBank/DDBJ whole genome shotgun (WGS) entry which is preliminary data.</text>
</comment>
<sequence>MIHILGSRTDECIELSMWLRALTVLAQRHNYQGRALPLS</sequence>
<evidence type="ECO:0000313" key="2">
    <source>
        <dbReference type="Proteomes" id="UP000289738"/>
    </source>
</evidence>
<keyword evidence="2" id="KW-1185">Reference proteome</keyword>
<dbReference type="Proteomes" id="UP000289738">
    <property type="component" value="Chromosome A10"/>
</dbReference>
<reference evidence="1 2" key="1">
    <citation type="submission" date="2019-01" db="EMBL/GenBank/DDBJ databases">
        <title>Sequencing of cultivated peanut Arachis hypogaea provides insights into genome evolution and oil improvement.</title>
        <authorList>
            <person name="Chen X."/>
        </authorList>
    </citation>
    <scope>NUCLEOTIDE SEQUENCE [LARGE SCALE GENOMIC DNA]</scope>
    <source>
        <strain evidence="2">cv. Fuhuasheng</strain>
        <tissue evidence="1">Leaves</tissue>
    </source>
</reference>
<gene>
    <name evidence="1" type="ORF">Ahy_A10g050491</name>
</gene>
<evidence type="ECO:0000313" key="1">
    <source>
        <dbReference type="EMBL" id="RYR35327.1"/>
    </source>
</evidence>
<protein>
    <submittedName>
        <fullName evidence="1">Uncharacterized protein</fullName>
    </submittedName>
</protein>
<dbReference type="AlphaFoldDB" id="A0A445B9H6"/>